<sequence>MSRVDARPGVSSMTLALLIAGIFAVVAGLLAILFGYANRDFSVGSTLIISGTIGVCSGMLLAGLHTVVMELKGIARRLAGSAAAPEVRVRPVLPGLGVPGAPEPAPATRIEPSAPPPPPAGGPPPWQGEVAARERPRVEAQPEPEAPTPPAAPEPPRRRNLMFASTSRKERERAESKTPDGSPTPPEEPAAPAAPEIPPASFDDAWPKPDRMRPPEPPAASRRSPQRSPSTFAEAAAPPPPAPEPGPVVEQPPVTVLKSGVVDGMAYSLYSDGSIEAQMPEGMMRFASIDELRAHLDQRGG</sequence>
<reference evidence="4" key="1">
    <citation type="submission" date="2019-10" db="EMBL/GenBank/DDBJ databases">
        <title>Complete Genome Sequence of Bradyrhizobium betae type strain PL7HG1T.</title>
        <authorList>
            <person name="Bromfield E.S.P."/>
            <person name="Cloutier S."/>
        </authorList>
    </citation>
    <scope>NUCLEOTIDE SEQUENCE [LARGE SCALE GENOMIC DNA]</scope>
    <source>
        <strain evidence="4">PL7HG1</strain>
    </source>
</reference>
<evidence type="ECO:0000313" key="4">
    <source>
        <dbReference type="Proteomes" id="UP000325641"/>
    </source>
</evidence>
<evidence type="ECO:0000256" key="1">
    <source>
        <dbReference type="SAM" id="MobiDB-lite"/>
    </source>
</evidence>
<name>A0A5P6PFG2_9BRAD</name>
<feature type="compositionally biased region" description="Low complexity" evidence="1">
    <location>
        <begin position="219"/>
        <end position="236"/>
    </location>
</feature>
<keyword evidence="2" id="KW-1133">Transmembrane helix</keyword>
<feature type="compositionally biased region" description="Basic and acidic residues" evidence="1">
    <location>
        <begin position="131"/>
        <end position="140"/>
    </location>
</feature>
<dbReference type="OrthoDB" id="8456817at2"/>
<accession>A0A5P6PFG2</accession>
<keyword evidence="2" id="KW-0812">Transmembrane</keyword>
<evidence type="ECO:0000313" key="3">
    <source>
        <dbReference type="EMBL" id="QFI77075.1"/>
    </source>
</evidence>
<feature type="transmembrane region" description="Helical" evidence="2">
    <location>
        <begin position="43"/>
        <end position="68"/>
    </location>
</feature>
<feature type="compositionally biased region" description="Basic and acidic residues" evidence="1">
    <location>
        <begin position="167"/>
        <end position="178"/>
    </location>
</feature>
<feature type="region of interest" description="Disordered" evidence="1">
    <location>
        <begin position="92"/>
        <end position="254"/>
    </location>
</feature>
<proteinExistence type="predicted"/>
<dbReference type="Proteomes" id="UP000325641">
    <property type="component" value="Chromosome"/>
</dbReference>
<gene>
    <name evidence="3" type="ORF">F8237_04685</name>
</gene>
<dbReference type="EMBL" id="CP044543">
    <property type="protein sequence ID" value="QFI77075.1"/>
    <property type="molecule type" value="Genomic_DNA"/>
</dbReference>
<dbReference type="KEGG" id="bbet:F8237_04685"/>
<evidence type="ECO:0000256" key="2">
    <source>
        <dbReference type="SAM" id="Phobius"/>
    </source>
</evidence>
<organism evidence="3 4">
    <name type="scientific">Bradyrhizobium betae</name>
    <dbReference type="NCBI Taxonomy" id="244734"/>
    <lineage>
        <taxon>Bacteria</taxon>
        <taxon>Pseudomonadati</taxon>
        <taxon>Pseudomonadota</taxon>
        <taxon>Alphaproteobacteria</taxon>
        <taxon>Hyphomicrobiales</taxon>
        <taxon>Nitrobacteraceae</taxon>
        <taxon>Bradyrhizobium</taxon>
    </lineage>
</organism>
<feature type="compositionally biased region" description="Pro residues" evidence="1">
    <location>
        <begin position="237"/>
        <end position="246"/>
    </location>
</feature>
<protein>
    <submittedName>
        <fullName evidence="3">DUF308 domain-containing protein</fullName>
    </submittedName>
</protein>
<dbReference type="AlphaFoldDB" id="A0A5P6PFG2"/>
<keyword evidence="2" id="KW-0472">Membrane</keyword>
<feature type="compositionally biased region" description="Pro residues" evidence="1">
    <location>
        <begin position="144"/>
        <end position="154"/>
    </location>
</feature>
<feature type="transmembrane region" description="Helical" evidence="2">
    <location>
        <begin position="12"/>
        <end position="37"/>
    </location>
</feature>
<feature type="compositionally biased region" description="Pro residues" evidence="1">
    <location>
        <begin position="113"/>
        <end position="126"/>
    </location>
</feature>
<feature type="compositionally biased region" description="Basic and acidic residues" evidence="1">
    <location>
        <begin position="205"/>
        <end position="214"/>
    </location>
</feature>